<proteinExistence type="predicted"/>
<evidence type="ECO:0000313" key="1">
    <source>
        <dbReference type="EMBL" id="VAX35380.1"/>
    </source>
</evidence>
<reference evidence="1" key="1">
    <citation type="submission" date="2018-06" db="EMBL/GenBank/DDBJ databases">
        <authorList>
            <person name="Zhirakovskaya E."/>
        </authorList>
    </citation>
    <scope>NUCLEOTIDE SEQUENCE</scope>
</reference>
<dbReference type="InterPro" id="IPR009387">
    <property type="entry name" value="HigB-2"/>
</dbReference>
<dbReference type="Pfam" id="PF06296">
    <property type="entry name" value="RelE"/>
    <property type="match status" value="1"/>
</dbReference>
<dbReference type="PIRSF" id="PIRSF039032">
    <property type="entry name" value="HigB-2"/>
    <property type="match status" value="1"/>
</dbReference>
<name>A0A3B1DK65_9ZZZZ</name>
<sequence>MEIIEAPIFTKKIEELISSESYRELQSKLIVDPHFGNVISGGNGIRKLRWSFPGKGKRGGIRVVYYWMGKENIIYMIIAYKKSEKEDLTKDQLKQIALYVKGCLL</sequence>
<dbReference type="EMBL" id="UOGJ01000049">
    <property type="protein sequence ID" value="VAX35380.1"/>
    <property type="molecule type" value="Genomic_DNA"/>
</dbReference>
<dbReference type="AlphaFoldDB" id="A0A3B1DK65"/>
<protein>
    <recommendedName>
        <fullName evidence="2">RelE-like translational repressor toxin</fullName>
    </recommendedName>
</protein>
<organism evidence="1">
    <name type="scientific">hydrothermal vent metagenome</name>
    <dbReference type="NCBI Taxonomy" id="652676"/>
    <lineage>
        <taxon>unclassified sequences</taxon>
        <taxon>metagenomes</taxon>
        <taxon>ecological metagenomes</taxon>
    </lineage>
</organism>
<evidence type="ECO:0008006" key="2">
    <source>
        <dbReference type="Google" id="ProtNLM"/>
    </source>
</evidence>
<gene>
    <name evidence="1" type="ORF">MNBD_UNCLBAC01-1401</name>
</gene>
<accession>A0A3B1DK65</accession>